<dbReference type="AlphaFoldDB" id="A0A9D9DUM2"/>
<reference evidence="2" key="1">
    <citation type="submission" date="2020-10" db="EMBL/GenBank/DDBJ databases">
        <authorList>
            <person name="Gilroy R."/>
        </authorList>
    </citation>
    <scope>NUCLEOTIDE SEQUENCE</scope>
    <source>
        <strain evidence="2">F6-4510</strain>
    </source>
</reference>
<dbReference type="Pfam" id="PF03167">
    <property type="entry name" value="UDG"/>
    <property type="match status" value="1"/>
</dbReference>
<dbReference type="NCBIfam" id="TIGR04274">
    <property type="entry name" value="hypoxanDNAglyco"/>
    <property type="match status" value="1"/>
</dbReference>
<evidence type="ECO:0000259" key="1">
    <source>
        <dbReference type="Pfam" id="PF03167"/>
    </source>
</evidence>
<gene>
    <name evidence="2" type="ORF">IAC55_00820</name>
</gene>
<dbReference type="InterPro" id="IPR005122">
    <property type="entry name" value="Uracil-DNA_glycosylase-like"/>
</dbReference>
<dbReference type="InterPro" id="IPR026353">
    <property type="entry name" value="Hypoxan-DNA_Glyclase"/>
</dbReference>
<dbReference type="Proteomes" id="UP000823611">
    <property type="component" value="Unassembled WGS sequence"/>
</dbReference>
<reference evidence="2" key="2">
    <citation type="journal article" date="2021" name="PeerJ">
        <title>Extensive microbial diversity within the chicken gut microbiome revealed by metagenomics and culture.</title>
        <authorList>
            <person name="Gilroy R."/>
            <person name="Ravi A."/>
            <person name="Getino M."/>
            <person name="Pursley I."/>
            <person name="Horton D.L."/>
            <person name="Alikhan N.F."/>
            <person name="Baker D."/>
            <person name="Gharbi K."/>
            <person name="Hall N."/>
            <person name="Watson M."/>
            <person name="Adriaenssens E.M."/>
            <person name="Foster-Nyarko E."/>
            <person name="Jarju S."/>
            <person name="Secka A."/>
            <person name="Antonio M."/>
            <person name="Oren A."/>
            <person name="Chaudhuri R.R."/>
            <person name="La Ragione R."/>
            <person name="Hildebrand F."/>
            <person name="Pallen M.J."/>
        </authorList>
    </citation>
    <scope>NUCLEOTIDE SEQUENCE</scope>
    <source>
        <strain evidence="2">F6-4510</strain>
    </source>
</reference>
<dbReference type="EMBL" id="JADIMX010000019">
    <property type="protein sequence ID" value="MBO8433848.1"/>
    <property type="molecule type" value="Genomic_DNA"/>
</dbReference>
<dbReference type="EC" id="3.2.2.15" evidence="2"/>
<feature type="domain" description="Uracil-DNA glycosylase-like" evidence="1">
    <location>
        <begin position="11"/>
        <end position="153"/>
    </location>
</feature>
<evidence type="ECO:0000313" key="3">
    <source>
        <dbReference type="Proteomes" id="UP000823611"/>
    </source>
</evidence>
<proteinExistence type="predicted"/>
<sequence length="162" mass="18489">MKVVHKIEPIFTPSSKILILGTMPSPKSRENKIYYGHPKNRFWTVLSSILKENLPNTNLEKIELLKKYNIALWDVLHSCDIEGASDNSIKNPVPNDIKSIVDKSEIKHIFTTGKKALELYNKLCLENVGIEAISLPSTSPANFRYSTEKLIEEYSIILKYLK</sequence>
<dbReference type="Gene3D" id="3.40.470.10">
    <property type="entry name" value="Uracil-DNA glycosylase-like domain"/>
    <property type="match status" value="1"/>
</dbReference>
<dbReference type="CDD" id="cd10032">
    <property type="entry name" value="UDG-F6_HDG"/>
    <property type="match status" value="1"/>
</dbReference>
<name>A0A9D9DUM2_9FIRM</name>
<organism evidence="2 3">
    <name type="scientific">Candidatus Fimicola merdigallinarum</name>
    <dbReference type="NCBI Taxonomy" id="2840819"/>
    <lineage>
        <taxon>Bacteria</taxon>
        <taxon>Bacillati</taxon>
        <taxon>Bacillota</taxon>
        <taxon>Clostridia</taxon>
        <taxon>Lachnospirales</taxon>
        <taxon>Lachnospiraceae</taxon>
        <taxon>Lachnospiraceae incertae sedis</taxon>
        <taxon>Candidatus Fimicola</taxon>
    </lineage>
</organism>
<evidence type="ECO:0000313" key="2">
    <source>
        <dbReference type="EMBL" id="MBO8433848.1"/>
    </source>
</evidence>
<accession>A0A9D9DUM2</accession>
<comment type="caution">
    <text evidence="2">The sequence shown here is derived from an EMBL/GenBank/DDBJ whole genome shotgun (WGS) entry which is preliminary data.</text>
</comment>
<protein>
    <submittedName>
        <fullName evidence="2">DNA-deoxyinosine glycosylase</fullName>
        <ecNumber evidence="2">3.2.2.15</ecNumber>
    </submittedName>
</protein>
<keyword evidence="2" id="KW-0378">Hydrolase</keyword>
<keyword evidence="2" id="KW-0326">Glycosidase</keyword>
<dbReference type="InterPro" id="IPR036895">
    <property type="entry name" value="Uracil-DNA_glycosylase-like_sf"/>
</dbReference>
<dbReference type="GO" id="GO:0033958">
    <property type="term" value="F:DNA-deoxyinosine glycosylase activity"/>
    <property type="evidence" value="ECO:0007669"/>
    <property type="project" value="UniProtKB-EC"/>
</dbReference>
<dbReference type="SUPFAM" id="SSF52141">
    <property type="entry name" value="Uracil-DNA glycosylase-like"/>
    <property type="match status" value="1"/>
</dbReference>